<dbReference type="InterPro" id="IPR011761">
    <property type="entry name" value="ATP-grasp"/>
</dbReference>
<dbReference type="RefSeq" id="WP_142538654.1">
    <property type="nucleotide sequence ID" value="NZ_BMIE01000005.1"/>
</dbReference>
<dbReference type="OrthoDB" id="4426445at2"/>
<dbReference type="SUPFAM" id="SSF56059">
    <property type="entry name" value="Glutathione synthetase ATP-binding domain-like"/>
    <property type="match status" value="1"/>
</dbReference>
<keyword evidence="1" id="KW-0067">ATP-binding</keyword>
<dbReference type="PANTHER" id="PTHR21621:SF0">
    <property type="entry name" value="BETA-CITRYLGLUTAMATE SYNTHASE B-RELATED"/>
    <property type="match status" value="1"/>
</dbReference>
<accession>A0A544T8N3</accession>
<gene>
    <name evidence="3" type="ORF">FG382_09415</name>
</gene>
<dbReference type="EMBL" id="VDGH01000005">
    <property type="protein sequence ID" value="TQR13822.1"/>
    <property type="molecule type" value="Genomic_DNA"/>
</dbReference>
<dbReference type="GO" id="GO:0018169">
    <property type="term" value="F:ribosomal S6-glutamic acid ligase activity"/>
    <property type="evidence" value="ECO:0007669"/>
    <property type="project" value="TreeGrafter"/>
</dbReference>
<dbReference type="Gene3D" id="3.30.470.20">
    <property type="entry name" value="ATP-grasp fold, B domain"/>
    <property type="match status" value="1"/>
</dbReference>
<dbReference type="GO" id="GO:0005737">
    <property type="term" value="C:cytoplasm"/>
    <property type="evidence" value="ECO:0007669"/>
    <property type="project" value="TreeGrafter"/>
</dbReference>
<protein>
    <submittedName>
        <fullName evidence="3">ATP-grasp domain-containing protein</fullName>
    </submittedName>
</protein>
<proteinExistence type="predicted"/>
<dbReference type="Proteomes" id="UP000317316">
    <property type="component" value="Unassembled WGS sequence"/>
</dbReference>
<keyword evidence="1" id="KW-0547">Nucleotide-binding</keyword>
<organism evidence="3 4">
    <name type="scientific">Psychrobacillus lasiicapitis</name>
    <dbReference type="NCBI Taxonomy" id="1636719"/>
    <lineage>
        <taxon>Bacteria</taxon>
        <taxon>Bacillati</taxon>
        <taxon>Bacillota</taxon>
        <taxon>Bacilli</taxon>
        <taxon>Bacillales</taxon>
        <taxon>Bacillaceae</taxon>
        <taxon>Psychrobacillus</taxon>
    </lineage>
</organism>
<dbReference type="AlphaFoldDB" id="A0A544T8N3"/>
<evidence type="ECO:0000313" key="4">
    <source>
        <dbReference type="Proteomes" id="UP000317316"/>
    </source>
</evidence>
<evidence type="ECO:0000313" key="3">
    <source>
        <dbReference type="EMBL" id="TQR13822.1"/>
    </source>
</evidence>
<dbReference type="Pfam" id="PF08443">
    <property type="entry name" value="RimK"/>
    <property type="match status" value="1"/>
</dbReference>
<dbReference type="PANTHER" id="PTHR21621">
    <property type="entry name" value="RIBOSOMAL PROTEIN S6 MODIFICATION PROTEIN"/>
    <property type="match status" value="1"/>
</dbReference>
<reference evidence="3 4" key="1">
    <citation type="submission" date="2019-05" db="EMBL/GenBank/DDBJ databases">
        <title>Psychrobacillus vulpis sp. nov., a new species isolated from feces of a red fox that inhabits in The Tablas de Daimiel Natural Park, Albacete, Spain.</title>
        <authorList>
            <person name="Rodriguez M."/>
            <person name="Reina J.C."/>
            <person name="Bejar V."/>
            <person name="Llamas I."/>
        </authorList>
    </citation>
    <scope>NUCLEOTIDE SEQUENCE [LARGE SCALE GENOMIC DNA]</scope>
    <source>
        <strain evidence="3 4">NEAU-3TGS17</strain>
    </source>
</reference>
<keyword evidence="4" id="KW-1185">Reference proteome</keyword>
<dbReference type="GO" id="GO:0046872">
    <property type="term" value="F:metal ion binding"/>
    <property type="evidence" value="ECO:0007669"/>
    <property type="project" value="InterPro"/>
</dbReference>
<dbReference type="GO" id="GO:0005524">
    <property type="term" value="F:ATP binding"/>
    <property type="evidence" value="ECO:0007669"/>
    <property type="project" value="UniProtKB-UniRule"/>
</dbReference>
<comment type="caution">
    <text evidence="3">The sequence shown here is derived from an EMBL/GenBank/DDBJ whole genome shotgun (WGS) entry which is preliminary data.</text>
</comment>
<name>A0A544T8N3_9BACI</name>
<dbReference type="GO" id="GO:0009432">
    <property type="term" value="P:SOS response"/>
    <property type="evidence" value="ECO:0007669"/>
    <property type="project" value="TreeGrafter"/>
</dbReference>
<sequence>MNGLLIYELKEIERNKSFIDRLITAAKSHGITLTVIDDQNPAIPEADFIFFRTRNPKLAKKLEQRRIPMFNRAEVNVIANDKLKAIQLVQLLGIATVPTKRIHSISDINDYPTVLKTVDGYGGTQVELSQTKEDALLFLEKHEAQTIIAQTYIETNATDVRVFMLGDEVVGAVKRIGAENSFKSNFTLGGTVEKYILNSEQAADVQKIAKALKSDYIGIDFLLLPDGTWLFNEIEDPVGARSYFATTGEDIAIPIMNHINKKLTEKERAN</sequence>
<evidence type="ECO:0000259" key="2">
    <source>
        <dbReference type="PROSITE" id="PS50975"/>
    </source>
</evidence>
<dbReference type="PROSITE" id="PS50975">
    <property type="entry name" value="ATP_GRASP"/>
    <property type="match status" value="1"/>
</dbReference>
<evidence type="ECO:0000256" key="1">
    <source>
        <dbReference type="PROSITE-ProRule" id="PRU00409"/>
    </source>
</evidence>
<dbReference type="InterPro" id="IPR013651">
    <property type="entry name" value="ATP-grasp_RimK-type"/>
</dbReference>
<feature type="domain" description="ATP-grasp" evidence="2">
    <location>
        <begin position="86"/>
        <end position="260"/>
    </location>
</feature>